<feature type="compositionally biased region" description="Low complexity" evidence="1">
    <location>
        <begin position="143"/>
        <end position="156"/>
    </location>
</feature>
<feature type="transmembrane region" description="Helical" evidence="2">
    <location>
        <begin position="340"/>
        <end position="361"/>
    </location>
</feature>
<feature type="transmembrane region" description="Helical" evidence="2">
    <location>
        <begin position="97"/>
        <end position="118"/>
    </location>
</feature>
<feature type="transmembrane region" description="Helical" evidence="2">
    <location>
        <begin position="60"/>
        <end position="85"/>
    </location>
</feature>
<sequence>MILAHGLGGRTDLPLPIWMFSYGAALTLLASFAALAAFWPTARLEGGTGELTLARADSRVVRGLAIVIRLVGVAALALVLVAAAVGENSSQANLAPAAVYIVFWVGMLFVSGFVGDLWRVLSPFDTLVAIFRRRRHGSPPETSAAEPAGHGSSAGEAAGGHDVVDHDEPDSGYWPATVGLLGFVWVELVYPERASPRALFGLLAAYTVVMLACAARRGRGWLRRGDAFAALFGVVAHIAPLHRADDGRLRLRPPFVGLASLEWRPGLEELVLIALGSTTFDGLTRTQLWVDLTGDLDRLGSVVAGTAGLVLAIAVVAIAYFLAMGVAARRVDHRSDAEELRAAFVHSLVPIVLAYAVAHYFSLLVLEGQSSIALISDPLGRGWDLFGTAGRPVDFTLVSPLAVAYVQCAAIVVGHVAGVVLAHDRALALFDKRLATRSQHPLLVTMVLFTVGGLFLLLGG</sequence>
<organism evidence="3">
    <name type="scientific">uncultured Acidimicrobiales bacterium</name>
    <dbReference type="NCBI Taxonomy" id="310071"/>
    <lineage>
        <taxon>Bacteria</taxon>
        <taxon>Bacillati</taxon>
        <taxon>Actinomycetota</taxon>
        <taxon>Acidimicrobiia</taxon>
        <taxon>Acidimicrobiales</taxon>
        <taxon>environmental samples</taxon>
    </lineage>
</organism>
<gene>
    <name evidence="3" type="ORF">AVDCRST_MAG76-598</name>
</gene>
<dbReference type="AlphaFoldDB" id="A0A6J4H9M3"/>
<reference evidence="3" key="1">
    <citation type="submission" date="2020-02" db="EMBL/GenBank/DDBJ databases">
        <authorList>
            <person name="Meier V. D."/>
        </authorList>
    </citation>
    <scope>NUCLEOTIDE SEQUENCE</scope>
    <source>
        <strain evidence="3">AVDCRST_MAG76</strain>
    </source>
</reference>
<evidence type="ECO:0000313" key="3">
    <source>
        <dbReference type="EMBL" id="CAA9217626.1"/>
    </source>
</evidence>
<proteinExistence type="predicted"/>
<evidence type="ECO:0000256" key="2">
    <source>
        <dbReference type="SAM" id="Phobius"/>
    </source>
</evidence>
<feature type="transmembrane region" description="Helical" evidence="2">
    <location>
        <begin position="302"/>
        <end position="328"/>
    </location>
</feature>
<feature type="transmembrane region" description="Helical" evidence="2">
    <location>
        <begin position="17"/>
        <end position="39"/>
    </location>
</feature>
<keyword evidence="2" id="KW-0472">Membrane</keyword>
<feature type="transmembrane region" description="Helical" evidence="2">
    <location>
        <begin position="197"/>
        <end position="215"/>
    </location>
</feature>
<evidence type="ECO:0008006" key="4">
    <source>
        <dbReference type="Google" id="ProtNLM"/>
    </source>
</evidence>
<feature type="transmembrane region" description="Helical" evidence="2">
    <location>
        <begin position="402"/>
        <end position="422"/>
    </location>
</feature>
<name>A0A6J4H9M3_9ACTN</name>
<keyword evidence="2" id="KW-0812">Transmembrane</keyword>
<accession>A0A6J4H9M3</accession>
<feature type="transmembrane region" description="Helical" evidence="2">
    <location>
        <begin position="442"/>
        <end position="459"/>
    </location>
</feature>
<evidence type="ECO:0000256" key="1">
    <source>
        <dbReference type="SAM" id="MobiDB-lite"/>
    </source>
</evidence>
<feature type="region of interest" description="Disordered" evidence="1">
    <location>
        <begin position="137"/>
        <end position="162"/>
    </location>
</feature>
<protein>
    <recommendedName>
        <fullName evidence="4">Fenitrothion hydrolase</fullName>
    </recommendedName>
</protein>
<dbReference type="EMBL" id="CADCSZ010000032">
    <property type="protein sequence ID" value="CAA9217626.1"/>
    <property type="molecule type" value="Genomic_DNA"/>
</dbReference>
<keyword evidence="2" id="KW-1133">Transmembrane helix</keyword>